<evidence type="ECO:0000313" key="1">
    <source>
        <dbReference type="EMBL" id="KAF2536598.1"/>
    </source>
</evidence>
<gene>
    <name evidence="1" type="ORF">F2Q68_00022053</name>
</gene>
<reference evidence="1" key="1">
    <citation type="submission" date="2019-12" db="EMBL/GenBank/DDBJ databases">
        <title>Genome sequencing and annotation of Brassica cretica.</title>
        <authorList>
            <person name="Studholme D.J."/>
            <person name="Sarris P.F."/>
        </authorList>
    </citation>
    <scope>NUCLEOTIDE SEQUENCE</scope>
    <source>
        <strain evidence="1">PFS-001/15</strain>
        <tissue evidence="1">Leaf</tissue>
    </source>
</reference>
<name>A0A8S9FX63_BRACR</name>
<sequence length="178" mass="20368">MMSRNLRPVVFRRQTTHGWVFLPASRFSLGGRPALILTVHQTLRCYRWLLVPRLIFLHEGLAFVWRRRESDVFLAFRFRCSRPAPASGVALVLRWSSGLSLWEAVAFIAHVLPALSPGFGGGVASFRWLYDPVAFAFYEHFFVWMVFTDLSLLMAELRRNPSGGGDGFRFDACLRIVC</sequence>
<accession>A0A8S9FX63</accession>
<evidence type="ECO:0000313" key="2">
    <source>
        <dbReference type="Proteomes" id="UP000712281"/>
    </source>
</evidence>
<comment type="caution">
    <text evidence="1">The sequence shown here is derived from an EMBL/GenBank/DDBJ whole genome shotgun (WGS) entry which is preliminary data.</text>
</comment>
<dbReference type="AlphaFoldDB" id="A0A8S9FX63"/>
<organism evidence="1 2">
    <name type="scientific">Brassica cretica</name>
    <name type="common">Mustard</name>
    <dbReference type="NCBI Taxonomy" id="69181"/>
    <lineage>
        <taxon>Eukaryota</taxon>
        <taxon>Viridiplantae</taxon>
        <taxon>Streptophyta</taxon>
        <taxon>Embryophyta</taxon>
        <taxon>Tracheophyta</taxon>
        <taxon>Spermatophyta</taxon>
        <taxon>Magnoliopsida</taxon>
        <taxon>eudicotyledons</taxon>
        <taxon>Gunneridae</taxon>
        <taxon>Pentapetalae</taxon>
        <taxon>rosids</taxon>
        <taxon>malvids</taxon>
        <taxon>Brassicales</taxon>
        <taxon>Brassicaceae</taxon>
        <taxon>Brassiceae</taxon>
        <taxon>Brassica</taxon>
    </lineage>
</organism>
<dbReference type="EMBL" id="QGKW02002228">
    <property type="protein sequence ID" value="KAF2536598.1"/>
    <property type="molecule type" value="Genomic_DNA"/>
</dbReference>
<dbReference type="Proteomes" id="UP000712281">
    <property type="component" value="Unassembled WGS sequence"/>
</dbReference>
<proteinExistence type="predicted"/>
<protein>
    <submittedName>
        <fullName evidence="1">Uncharacterized protein</fullName>
    </submittedName>
</protein>